<name>A0A933W0F7_RHOPL</name>
<evidence type="ECO:0000259" key="3">
    <source>
        <dbReference type="Pfam" id="PF09084"/>
    </source>
</evidence>
<gene>
    <name evidence="4" type="ORF">HZA66_08205</name>
</gene>
<dbReference type="EMBL" id="JACRJB010000022">
    <property type="protein sequence ID" value="MBI5129411.1"/>
    <property type="molecule type" value="Genomic_DNA"/>
</dbReference>
<organism evidence="4 5">
    <name type="scientific">Rhodopseudomonas palustris</name>
    <dbReference type="NCBI Taxonomy" id="1076"/>
    <lineage>
        <taxon>Bacteria</taxon>
        <taxon>Pseudomonadati</taxon>
        <taxon>Pseudomonadota</taxon>
        <taxon>Alphaproteobacteria</taxon>
        <taxon>Hyphomicrobiales</taxon>
        <taxon>Nitrobacteraceae</taxon>
        <taxon>Rhodopseudomonas</taxon>
    </lineage>
</organism>
<dbReference type="Gene3D" id="3.40.190.10">
    <property type="entry name" value="Periplasmic binding protein-like II"/>
    <property type="match status" value="2"/>
</dbReference>
<keyword evidence="2" id="KW-0732">Signal</keyword>
<protein>
    <submittedName>
        <fullName evidence="4">ABC transporter substrate-binding protein</fullName>
    </submittedName>
</protein>
<accession>A0A933W0F7</accession>
<evidence type="ECO:0000313" key="5">
    <source>
        <dbReference type="Proteomes" id="UP000782519"/>
    </source>
</evidence>
<dbReference type="GO" id="GO:0009228">
    <property type="term" value="P:thiamine biosynthetic process"/>
    <property type="evidence" value="ECO:0007669"/>
    <property type="project" value="InterPro"/>
</dbReference>
<dbReference type="InterPro" id="IPR015168">
    <property type="entry name" value="SsuA/THI5"/>
</dbReference>
<feature type="signal peptide" evidence="2">
    <location>
        <begin position="1"/>
        <end position="24"/>
    </location>
</feature>
<evidence type="ECO:0000256" key="2">
    <source>
        <dbReference type="SAM" id="SignalP"/>
    </source>
</evidence>
<dbReference type="AlphaFoldDB" id="A0A933W0F7"/>
<feature type="region of interest" description="Disordered" evidence="1">
    <location>
        <begin position="26"/>
        <end position="58"/>
    </location>
</feature>
<dbReference type="PANTHER" id="PTHR31528:SF3">
    <property type="entry name" value="THIAMINE BIOSYNTHESIS PROTEIN HI_0357-RELATED"/>
    <property type="match status" value="1"/>
</dbReference>
<dbReference type="Proteomes" id="UP000782519">
    <property type="component" value="Unassembled WGS sequence"/>
</dbReference>
<proteinExistence type="predicted"/>
<feature type="compositionally biased region" description="Pro residues" evidence="1">
    <location>
        <begin position="39"/>
        <end position="54"/>
    </location>
</feature>
<sequence length="375" mass="40968">MTPAFLLRALIGSVVLLLAQPAWASGHGAEPAAPKPEVKPPPPPPPKKPPPPVAQPVRKVPAGGFDKVSFGTNWVAEGEHGGFFQAVADGTYKAYGLDVTIVPGGPNVNNRALLLAGKLDFFMTANTLQSFDAVAGNVPVVAIAAVFQKDPQVFLSHPESKVEQLDDLKRLTLFVSKEGIASYFQWLKSEYGFSEAKVKPYTSNPQPFIIDKNSAMQGYVTSEPFVIEQKAKFKPNVLLLADYGLDGYSTLIETRRDLIDKNPEMIQRFVDASMIGWYNYLYGDNAAGNAMIKSLNPEMTDEMLAYSVAKMKEYGIVDSGDAVKSGIGAMSDARYASFFDKMTRAGVAKRDLDFRRAYTLQFINKGVGVDLRPKK</sequence>
<evidence type="ECO:0000313" key="4">
    <source>
        <dbReference type="EMBL" id="MBI5129411.1"/>
    </source>
</evidence>
<feature type="chain" id="PRO_5037250886" evidence="2">
    <location>
        <begin position="25"/>
        <end position="375"/>
    </location>
</feature>
<dbReference type="InterPro" id="IPR027939">
    <property type="entry name" value="NMT1/THI5"/>
</dbReference>
<reference evidence="4" key="1">
    <citation type="submission" date="2020-07" db="EMBL/GenBank/DDBJ databases">
        <title>Huge and variable diversity of episymbiotic CPR bacteria and DPANN archaea in groundwater ecosystems.</title>
        <authorList>
            <person name="He C.Y."/>
            <person name="Keren R."/>
            <person name="Whittaker M."/>
            <person name="Farag I.F."/>
            <person name="Doudna J."/>
            <person name="Cate J.H.D."/>
            <person name="Banfield J.F."/>
        </authorList>
    </citation>
    <scope>NUCLEOTIDE SEQUENCE</scope>
    <source>
        <strain evidence="4">NC_groundwater_1818_Pr3_B-0.1um_66_35</strain>
    </source>
</reference>
<feature type="domain" description="SsuA/THI5-like" evidence="3">
    <location>
        <begin position="79"/>
        <end position="277"/>
    </location>
</feature>
<dbReference type="Pfam" id="PF09084">
    <property type="entry name" value="NMT1"/>
    <property type="match status" value="1"/>
</dbReference>
<dbReference type="PANTHER" id="PTHR31528">
    <property type="entry name" value="4-AMINO-5-HYDROXYMETHYL-2-METHYLPYRIMIDINE PHOSPHATE SYNTHASE THI11-RELATED"/>
    <property type="match status" value="1"/>
</dbReference>
<dbReference type="SUPFAM" id="SSF53850">
    <property type="entry name" value="Periplasmic binding protein-like II"/>
    <property type="match status" value="1"/>
</dbReference>
<comment type="caution">
    <text evidence="4">The sequence shown here is derived from an EMBL/GenBank/DDBJ whole genome shotgun (WGS) entry which is preliminary data.</text>
</comment>
<evidence type="ECO:0000256" key="1">
    <source>
        <dbReference type="SAM" id="MobiDB-lite"/>
    </source>
</evidence>